<dbReference type="STRING" id="1454003.AW10_03587"/>
<evidence type="ECO:0000259" key="3">
    <source>
        <dbReference type="Pfam" id="PF08797"/>
    </source>
</evidence>
<dbReference type="InterPro" id="IPR014905">
    <property type="entry name" value="HIRAN"/>
</dbReference>
<keyword evidence="1" id="KW-0479">Metal-binding</keyword>
<protein>
    <recommendedName>
        <fullName evidence="3">HIRAN domain-containing protein</fullName>
    </recommendedName>
</protein>
<feature type="domain" description="HIRAN" evidence="3">
    <location>
        <begin position="144"/>
        <end position="221"/>
    </location>
</feature>
<dbReference type="GO" id="GO:0008270">
    <property type="term" value="F:zinc ion binding"/>
    <property type="evidence" value="ECO:0007669"/>
    <property type="project" value="InterPro"/>
</dbReference>
<dbReference type="Gene3D" id="3.30.70.2330">
    <property type="match status" value="1"/>
</dbReference>
<organism evidence="4 5">
    <name type="scientific">Candidatus Accumulibacter appositus</name>
    <dbReference type="NCBI Taxonomy" id="1454003"/>
    <lineage>
        <taxon>Bacteria</taxon>
        <taxon>Pseudomonadati</taxon>
        <taxon>Pseudomonadota</taxon>
        <taxon>Betaproteobacteria</taxon>
        <taxon>Candidatus Accumulibacter</taxon>
    </lineage>
</organism>
<reference evidence="4 5" key="1">
    <citation type="submission" date="2014-02" db="EMBL/GenBank/DDBJ databases">
        <title>Expanding our view of genomic diversity in Candidatus Accumulibacter clades.</title>
        <authorList>
            <person name="Skennerton C.T."/>
            <person name="Barr J.J."/>
            <person name="Slater F.R."/>
            <person name="Bond P.L."/>
            <person name="Tyson G.W."/>
        </authorList>
    </citation>
    <scope>NUCLEOTIDE SEQUENCE [LARGE SCALE GENOMIC DNA]</scope>
    <source>
        <strain evidence="5">BA-92</strain>
    </source>
</reference>
<accession>A0A011N572</accession>
<dbReference type="AlphaFoldDB" id="A0A011N572"/>
<evidence type="ECO:0000313" key="5">
    <source>
        <dbReference type="Proteomes" id="UP000021816"/>
    </source>
</evidence>
<evidence type="ECO:0000313" key="4">
    <source>
        <dbReference type="EMBL" id="EXI77728.1"/>
    </source>
</evidence>
<comment type="caution">
    <text evidence="4">The sequence shown here is derived from an EMBL/GenBank/DDBJ whole genome shotgun (WGS) entry which is preliminary data.</text>
</comment>
<dbReference type="PATRIC" id="fig|1454003.3.peg.3644"/>
<dbReference type="Proteomes" id="UP000021816">
    <property type="component" value="Unassembled WGS sequence"/>
</dbReference>
<dbReference type="GO" id="GO:0003676">
    <property type="term" value="F:nucleic acid binding"/>
    <property type="evidence" value="ECO:0007669"/>
    <property type="project" value="InterPro"/>
</dbReference>
<proteinExistence type="predicted"/>
<gene>
    <name evidence="4" type="ORF">AW10_03587</name>
</gene>
<name>A0A011N572_9PROT</name>
<dbReference type="EMBL" id="JEMX01000093">
    <property type="protein sequence ID" value="EXI77728.1"/>
    <property type="molecule type" value="Genomic_DNA"/>
</dbReference>
<dbReference type="GO" id="GO:0016818">
    <property type="term" value="F:hydrolase activity, acting on acid anhydrides, in phosphorus-containing anhydrides"/>
    <property type="evidence" value="ECO:0007669"/>
    <property type="project" value="InterPro"/>
</dbReference>
<keyword evidence="2" id="KW-0378">Hydrolase</keyword>
<sequence length="246" mass="27838">MNRIRHLVEPHRLFLAWQRPVSSMERRSRRIVGEIERRPGGAVFRYLENLPDYQEARREGFQGFPAFSIGKSQEYRSPSVLQAFMRRLPPRKREDFSEYLAQFRLPTPFDGSDMALLAYTGAKLPGDGFEIIPDLADAIPPIELVMEVAGFRHQQVSASSLAVGEPVTLASEPDNAADPDAIAVRHRDNRIGYIAKPYCATVANWLRAYTVEATIERINGKPERPLVYLFVKVAGKARKQSEEPSL</sequence>
<evidence type="ECO:0000256" key="1">
    <source>
        <dbReference type="ARBA" id="ARBA00022723"/>
    </source>
</evidence>
<dbReference type="Pfam" id="PF08797">
    <property type="entry name" value="HIRAN"/>
    <property type="match status" value="1"/>
</dbReference>
<evidence type="ECO:0000256" key="2">
    <source>
        <dbReference type="ARBA" id="ARBA00022801"/>
    </source>
</evidence>